<dbReference type="GO" id="GO:0005634">
    <property type="term" value="C:nucleus"/>
    <property type="evidence" value="ECO:0007669"/>
    <property type="project" value="UniProtKB-SubCell"/>
</dbReference>
<dbReference type="GO" id="GO:0005829">
    <property type="term" value="C:cytosol"/>
    <property type="evidence" value="ECO:0007669"/>
    <property type="project" value="TreeGrafter"/>
</dbReference>
<feature type="region of interest" description="Disordered" evidence="8">
    <location>
        <begin position="312"/>
        <end position="361"/>
    </location>
</feature>
<dbReference type="GO" id="GO:0004843">
    <property type="term" value="F:cysteine-type deubiquitinase activity"/>
    <property type="evidence" value="ECO:0007669"/>
    <property type="project" value="UniProtKB-EC"/>
</dbReference>
<evidence type="ECO:0000256" key="3">
    <source>
        <dbReference type="ARBA" id="ARBA00012759"/>
    </source>
</evidence>
<feature type="region of interest" description="Disordered" evidence="8">
    <location>
        <begin position="1"/>
        <end position="29"/>
    </location>
</feature>
<keyword evidence="11" id="KW-1185">Reference proteome</keyword>
<dbReference type="GeneID" id="36516376"/>
<keyword evidence="6" id="KW-0378">Hydrolase</keyword>
<evidence type="ECO:0000313" key="10">
    <source>
        <dbReference type="EMBL" id="PRT55008.1"/>
    </source>
</evidence>
<evidence type="ECO:0000256" key="8">
    <source>
        <dbReference type="SAM" id="MobiDB-lite"/>
    </source>
</evidence>
<dbReference type="InterPro" id="IPR038765">
    <property type="entry name" value="Papain-like_cys_pep_sf"/>
</dbReference>
<comment type="similarity">
    <text evidence="2">Belongs to the peptidase C19 family.</text>
</comment>
<evidence type="ECO:0000256" key="1">
    <source>
        <dbReference type="ARBA" id="ARBA00000707"/>
    </source>
</evidence>
<comment type="catalytic activity">
    <reaction evidence="1">
        <text>Thiol-dependent hydrolysis of ester, thioester, amide, peptide and isopeptide bonds formed by the C-terminal Gly of ubiquitin (a 76-residue protein attached to proteins as an intracellular targeting signal).</text>
        <dbReference type="EC" id="3.4.19.12"/>
    </reaction>
</comment>
<evidence type="ECO:0000256" key="7">
    <source>
        <dbReference type="ARBA" id="ARBA00022807"/>
    </source>
</evidence>
<evidence type="ECO:0000256" key="6">
    <source>
        <dbReference type="ARBA" id="ARBA00022801"/>
    </source>
</evidence>
<dbReference type="InterPro" id="IPR050164">
    <property type="entry name" value="Peptidase_C19"/>
</dbReference>
<dbReference type="PROSITE" id="PS50235">
    <property type="entry name" value="USP_3"/>
    <property type="match status" value="1"/>
</dbReference>
<dbReference type="OrthoDB" id="6287070at2759"/>
<dbReference type="GO" id="GO:0006508">
    <property type="term" value="P:proteolysis"/>
    <property type="evidence" value="ECO:0007669"/>
    <property type="project" value="UniProtKB-KW"/>
</dbReference>
<dbReference type="Pfam" id="PF00443">
    <property type="entry name" value="UCH"/>
    <property type="match status" value="1"/>
</dbReference>
<evidence type="ECO:0000313" key="11">
    <source>
        <dbReference type="Proteomes" id="UP000238350"/>
    </source>
</evidence>
<keyword evidence="7" id="KW-0788">Thiol protease</keyword>
<dbReference type="Gene3D" id="3.90.70.10">
    <property type="entry name" value="Cysteine proteinases"/>
    <property type="match status" value="2"/>
</dbReference>
<dbReference type="EMBL" id="NDIQ01000021">
    <property type="protein sequence ID" value="PRT55008.1"/>
    <property type="molecule type" value="Genomic_DNA"/>
</dbReference>
<dbReference type="AlphaFoldDB" id="A0A2T0FJ38"/>
<feature type="compositionally biased region" description="Low complexity" evidence="8">
    <location>
        <begin position="1"/>
        <end position="28"/>
    </location>
</feature>
<proteinExistence type="inferred from homology"/>
<evidence type="ECO:0000256" key="4">
    <source>
        <dbReference type="ARBA" id="ARBA00022670"/>
    </source>
</evidence>
<dbReference type="EC" id="3.4.19.12" evidence="3"/>
<comment type="caution">
    <text evidence="10">The sequence shown here is derived from an EMBL/GenBank/DDBJ whole genome shotgun (WGS) entry which is preliminary data.</text>
</comment>
<accession>A0A2T0FJ38</accession>
<dbReference type="Proteomes" id="UP000238350">
    <property type="component" value="Unassembled WGS sequence"/>
</dbReference>
<reference evidence="10 11" key="1">
    <citation type="submission" date="2017-04" db="EMBL/GenBank/DDBJ databases">
        <title>Genome sequencing of [Candida] sorbophila.</title>
        <authorList>
            <person name="Ahn J.O."/>
        </authorList>
    </citation>
    <scope>NUCLEOTIDE SEQUENCE [LARGE SCALE GENOMIC DNA]</scope>
    <source>
        <strain evidence="10 11">DS02</strain>
    </source>
</reference>
<feature type="domain" description="USP" evidence="9">
    <location>
        <begin position="120"/>
        <end position="583"/>
    </location>
</feature>
<keyword evidence="4" id="KW-0645">Protease</keyword>
<dbReference type="RefSeq" id="XP_024664953.1">
    <property type="nucleotide sequence ID" value="XM_024809185.1"/>
</dbReference>
<organism evidence="10 11">
    <name type="scientific">Wickerhamiella sorbophila</name>
    <dbReference type="NCBI Taxonomy" id="45607"/>
    <lineage>
        <taxon>Eukaryota</taxon>
        <taxon>Fungi</taxon>
        <taxon>Dikarya</taxon>
        <taxon>Ascomycota</taxon>
        <taxon>Saccharomycotina</taxon>
        <taxon>Dipodascomycetes</taxon>
        <taxon>Dipodascales</taxon>
        <taxon>Trichomonascaceae</taxon>
        <taxon>Wickerhamiella</taxon>
    </lineage>
</organism>
<dbReference type="PANTHER" id="PTHR24006:SF722">
    <property type="entry name" value="UBIQUITIN CARBOXYL-TERMINAL HYDROLASE 48"/>
    <property type="match status" value="1"/>
</dbReference>
<keyword evidence="5" id="KW-0833">Ubl conjugation pathway</keyword>
<evidence type="ECO:0000256" key="2">
    <source>
        <dbReference type="ARBA" id="ARBA00009085"/>
    </source>
</evidence>
<protein>
    <recommendedName>
        <fullName evidence="3">ubiquitinyl hydrolase 1</fullName>
        <ecNumber evidence="3">3.4.19.12</ecNumber>
    </recommendedName>
</protein>
<dbReference type="STRING" id="45607.A0A2T0FJ38"/>
<feature type="compositionally biased region" description="Polar residues" evidence="8">
    <location>
        <begin position="312"/>
        <end position="321"/>
    </location>
</feature>
<gene>
    <name evidence="10" type="ORF">B9G98_02628</name>
</gene>
<name>A0A2T0FJ38_9ASCO</name>
<evidence type="ECO:0000259" key="9">
    <source>
        <dbReference type="PROSITE" id="PS50235"/>
    </source>
</evidence>
<dbReference type="InterPro" id="IPR028889">
    <property type="entry name" value="USP"/>
</dbReference>
<dbReference type="SUPFAM" id="SSF54001">
    <property type="entry name" value="Cysteine proteinases"/>
    <property type="match status" value="1"/>
</dbReference>
<dbReference type="PANTHER" id="PTHR24006">
    <property type="entry name" value="UBIQUITIN CARBOXYL-TERMINAL HYDROLASE"/>
    <property type="match status" value="1"/>
</dbReference>
<dbReference type="InterPro" id="IPR001394">
    <property type="entry name" value="Peptidase_C19_UCH"/>
</dbReference>
<dbReference type="GO" id="GO:0016579">
    <property type="term" value="P:protein deubiquitination"/>
    <property type="evidence" value="ECO:0007669"/>
    <property type="project" value="InterPro"/>
</dbReference>
<sequence>MASSGSNSSATSRSEVSGSSRASGTSTEPSAFFYFPTHPNLRRANSAVIPPPADALVNDTFEKVKTVIPEIDRQSVKSALRNDFSQNDPARAKFLLEQYRDALAGMVVSISKQAQRKKLQGASNMNGISCYVDSLLVSMFSRMENFEPLLYQHFDDMKRALLSTWLRLFVNLIRLGELVTKDIVHGLLATCVTTGWGFDRPGGQAINNQQDAAEFFAFLTDALKMPKLTLRVEIAHAGRENAEDDHKVVTEQLLYLPVPGTKDDPPLLLEECLEMYFANSINVNRRVAARSDSADMGARQRSYSIVSTHTLSTLNHPTPSMGTPRRGLGFSENPLDDSDATPFTPPTDGFSSPQLGTHSPGFDSPLPSYSQLFGDVPQREDVKRKMWTSNNEITFPAWMFLQLMPFYTDVRDSSALENLEAQQVAQHFSETRPVLGLCLKRYFWGPNGEPHRNDRHIIVPETIFLPSFVADDSDRDRAFGNFKLELESAIFHRGNSIHSGHYLALVCDICDSKAPEDLKRSFSWRSRSKSRRHRAREDAPKLTKRKRWLFFDDLAPVGEKVIEVDFQQTMAELCPYMLFYRMVALDPEEIEEQPAPKLPERPTLHHQPLVHAVSHDSSLDPLEEEPSVSVLRSPKSSGDSIGGLPNILEAAHISDSSPEMVPLHPTISPDPLRRSLELDYADREDVPRRRRRFLRRSHKDYAASYREEKCTIM</sequence>
<evidence type="ECO:0000256" key="5">
    <source>
        <dbReference type="ARBA" id="ARBA00022786"/>
    </source>
</evidence>